<proteinExistence type="predicted"/>
<feature type="region of interest" description="Disordered" evidence="1">
    <location>
        <begin position="1"/>
        <end position="25"/>
    </location>
</feature>
<gene>
    <name evidence="2" type="ORF">AVEN_263284_1</name>
</gene>
<keyword evidence="3" id="KW-1185">Reference proteome</keyword>
<name>A0A4Y2HHG0_ARAVE</name>
<evidence type="ECO:0000256" key="1">
    <source>
        <dbReference type="SAM" id="MobiDB-lite"/>
    </source>
</evidence>
<dbReference type="AlphaFoldDB" id="A0A4Y2HHG0"/>
<sequence>MIFKDRSRNFEPWSDDEDDTWPTKRHNQIENKALDPLFIRLTESHVLDIHRHMFEGFKCIVSPLVYGTKDSEFHSIVVSLQVPRNCNFKTLTNQWLCLLDFSESSRWQFIPGKTF</sequence>
<comment type="caution">
    <text evidence="2">The sequence shown here is derived from an EMBL/GenBank/DDBJ whole genome shotgun (WGS) entry which is preliminary data.</text>
</comment>
<accession>A0A4Y2HHG0</accession>
<evidence type="ECO:0000313" key="3">
    <source>
        <dbReference type="Proteomes" id="UP000499080"/>
    </source>
</evidence>
<organism evidence="2 3">
    <name type="scientific">Araneus ventricosus</name>
    <name type="common">Orbweaver spider</name>
    <name type="synonym">Epeira ventricosa</name>
    <dbReference type="NCBI Taxonomy" id="182803"/>
    <lineage>
        <taxon>Eukaryota</taxon>
        <taxon>Metazoa</taxon>
        <taxon>Ecdysozoa</taxon>
        <taxon>Arthropoda</taxon>
        <taxon>Chelicerata</taxon>
        <taxon>Arachnida</taxon>
        <taxon>Araneae</taxon>
        <taxon>Araneomorphae</taxon>
        <taxon>Entelegynae</taxon>
        <taxon>Araneoidea</taxon>
        <taxon>Araneidae</taxon>
        <taxon>Araneus</taxon>
    </lineage>
</organism>
<dbReference type="Proteomes" id="UP000499080">
    <property type="component" value="Unassembled WGS sequence"/>
</dbReference>
<protein>
    <submittedName>
        <fullName evidence="2">Uncharacterized protein</fullName>
    </submittedName>
</protein>
<dbReference type="EMBL" id="BGPR01001943">
    <property type="protein sequence ID" value="GBM64757.1"/>
    <property type="molecule type" value="Genomic_DNA"/>
</dbReference>
<evidence type="ECO:0000313" key="2">
    <source>
        <dbReference type="EMBL" id="GBM64757.1"/>
    </source>
</evidence>
<reference evidence="2 3" key="1">
    <citation type="journal article" date="2019" name="Sci. Rep.">
        <title>Orb-weaving spider Araneus ventricosus genome elucidates the spidroin gene catalogue.</title>
        <authorList>
            <person name="Kono N."/>
            <person name="Nakamura H."/>
            <person name="Ohtoshi R."/>
            <person name="Moran D.A.P."/>
            <person name="Shinohara A."/>
            <person name="Yoshida Y."/>
            <person name="Fujiwara M."/>
            <person name="Mori M."/>
            <person name="Tomita M."/>
            <person name="Arakawa K."/>
        </authorList>
    </citation>
    <scope>NUCLEOTIDE SEQUENCE [LARGE SCALE GENOMIC DNA]</scope>
</reference>